<keyword evidence="1" id="KW-0472">Membrane</keyword>
<sequence length="83" mass="8902">MKQFPGYQQFPSKLSANDLRTYRRWTGGLCLSYLAAIIVAVGLILANGPVRDLRASNEVQMARLKGSPASIDAAAAAKPVTKP</sequence>
<evidence type="ECO:0000256" key="1">
    <source>
        <dbReference type="SAM" id="Phobius"/>
    </source>
</evidence>
<name>A0A7Y4GRD1_9BRAD</name>
<accession>A0A7Y4GRD1</accession>
<keyword evidence="3" id="KW-1185">Reference proteome</keyword>
<reference evidence="2 3" key="1">
    <citation type="submission" date="2020-03" db="EMBL/GenBank/DDBJ databases">
        <title>Bradyrhizobium diversity isolated from nodules of Indigofera sp.</title>
        <authorList>
            <person name="Klepa M."/>
            <person name="Helene L."/>
            <person name="Hungria M."/>
        </authorList>
    </citation>
    <scope>NUCLEOTIDE SEQUENCE [LARGE SCALE GENOMIC DNA]</scope>
    <source>
        <strain evidence="2 3">WSM 1791</strain>
    </source>
</reference>
<keyword evidence="1" id="KW-0812">Transmembrane</keyword>
<dbReference type="Proteomes" id="UP000544122">
    <property type="component" value="Unassembled WGS sequence"/>
</dbReference>
<comment type="caution">
    <text evidence="2">The sequence shown here is derived from an EMBL/GenBank/DDBJ whole genome shotgun (WGS) entry which is preliminary data.</text>
</comment>
<evidence type="ECO:0000313" key="2">
    <source>
        <dbReference type="EMBL" id="NOJ40436.1"/>
    </source>
</evidence>
<organism evidence="2 3">
    <name type="scientific">Bradyrhizobium australiense</name>
    <dbReference type="NCBI Taxonomy" id="2721161"/>
    <lineage>
        <taxon>Bacteria</taxon>
        <taxon>Pseudomonadati</taxon>
        <taxon>Pseudomonadota</taxon>
        <taxon>Alphaproteobacteria</taxon>
        <taxon>Hyphomicrobiales</taxon>
        <taxon>Nitrobacteraceae</taxon>
        <taxon>Bradyrhizobium</taxon>
    </lineage>
</organism>
<gene>
    <name evidence="2" type="ORF">HCN58_12655</name>
</gene>
<keyword evidence="1" id="KW-1133">Transmembrane helix</keyword>
<dbReference type="AlphaFoldDB" id="A0A7Y4GRD1"/>
<dbReference type="RefSeq" id="WP_171579715.1">
    <property type="nucleotide sequence ID" value="NZ_JAAVLX010000004.1"/>
</dbReference>
<proteinExistence type="predicted"/>
<dbReference type="EMBL" id="JAAVLX010000004">
    <property type="protein sequence ID" value="NOJ40436.1"/>
    <property type="molecule type" value="Genomic_DNA"/>
</dbReference>
<evidence type="ECO:0000313" key="3">
    <source>
        <dbReference type="Proteomes" id="UP000544122"/>
    </source>
</evidence>
<feature type="transmembrane region" description="Helical" evidence="1">
    <location>
        <begin position="25"/>
        <end position="46"/>
    </location>
</feature>
<protein>
    <submittedName>
        <fullName evidence="2">Uncharacterized protein</fullName>
    </submittedName>
</protein>